<feature type="domain" description="Ricin B lectin" evidence="1">
    <location>
        <begin position="17"/>
        <end position="150"/>
    </location>
</feature>
<sequence>MLLGAGALCLLAPYGAEARLLKSAQGGYCVGVDPASKKDGADIKLFKCDGKPNQQWTRKQVATGVYTFVNQQSGKCMGVQDAMETPGASIQQYACDGSENQNWVFGACGSDTCTVNRNSNLCLSAPRLGHDVRMEQLQCEGGKTQAWSQF</sequence>
<protein>
    <submittedName>
        <fullName evidence="2">Ricin B Lectin</fullName>
    </submittedName>
</protein>
<dbReference type="InterPro" id="IPR035992">
    <property type="entry name" value="Ricin_B-like_lectins"/>
</dbReference>
<keyword evidence="3" id="KW-1185">Reference proteome</keyword>
<dbReference type="GO" id="GO:0030246">
    <property type="term" value="F:carbohydrate binding"/>
    <property type="evidence" value="ECO:0007669"/>
    <property type="project" value="UniProtKB-KW"/>
</dbReference>
<dbReference type="PROSITE" id="PS50231">
    <property type="entry name" value="RICIN_B_LECTIN"/>
    <property type="match status" value="1"/>
</dbReference>
<dbReference type="eggNOG" id="COG3507">
    <property type="taxonomic scope" value="Bacteria"/>
</dbReference>
<reference evidence="3" key="2">
    <citation type="submission" date="2012-03" db="EMBL/GenBank/DDBJ databases">
        <title>Genome sequence of the fruiting myxobacterium Corallococcus coralloides DSM 2259.</title>
        <authorList>
            <person name="Huntley S."/>
            <person name="Zhang Y."/>
            <person name="Treuner-Lange A."/>
            <person name="Sensen C.W."/>
            <person name="Sogaard-Andersen L."/>
        </authorList>
    </citation>
    <scope>NUCLEOTIDE SEQUENCE [LARGE SCALE GENOMIC DNA]</scope>
    <source>
        <strain evidence="3">ATCC 25202 / DSM 2259 / NBRC 100086 / M2</strain>
    </source>
</reference>
<gene>
    <name evidence="2" type="ordered locus">COCOR_03415</name>
</gene>
<dbReference type="Pfam" id="PF00652">
    <property type="entry name" value="Ricin_B_lectin"/>
    <property type="match status" value="1"/>
</dbReference>
<dbReference type="Gene3D" id="2.80.10.50">
    <property type="match status" value="1"/>
</dbReference>
<dbReference type="STRING" id="1144275.COCOR_03415"/>
<dbReference type="InParanoid" id="H8MJA0"/>
<dbReference type="SUPFAM" id="SSF50370">
    <property type="entry name" value="Ricin B-like lectins"/>
    <property type="match status" value="1"/>
</dbReference>
<reference evidence="2 3" key="1">
    <citation type="journal article" date="2012" name="J. Bacteriol.">
        <title>Complete Genome Sequence of the Fruiting Myxobacterium Corallococcus coralloides DSM 2259.</title>
        <authorList>
            <person name="Huntley S."/>
            <person name="Zhang Y."/>
            <person name="Treuner-Lange A."/>
            <person name="Kneip S."/>
            <person name="Sensen C.W."/>
            <person name="Sogaard-Andersen L."/>
        </authorList>
    </citation>
    <scope>NUCLEOTIDE SEQUENCE [LARGE SCALE GENOMIC DNA]</scope>
    <source>
        <strain evidence="3">ATCC 25202 / DSM 2259 / NBRC 100086 / M2</strain>
    </source>
</reference>
<dbReference type="CDD" id="cd00161">
    <property type="entry name" value="beta-trefoil_Ricin-like"/>
    <property type="match status" value="1"/>
</dbReference>
<evidence type="ECO:0000313" key="3">
    <source>
        <dbReference type="Proteomes" id="UP000007587"/>
    </source>
</evidence>
<dbReference type="KEGG" id="ccx:COCOR_03415"/>
<proteinExistence type="predicted"/>
<organism evidence="2 3">
    <name type="scientific">Corallococcus coralloides (strain ATCC 25202 / DSM 2259 / NBRC 100086 / M2)</name>
    <name type="common">Myxococcus coralloides</name>
    <dbReference type="NCBI Taxonomy" id="1144275"/>
    <lineage>
        <taxon>Bacteria</taxon>
        <taxon>Pseudomonadati</taxon>
        <taxon>Myxococcota</taxon>
        <taxon>Myxococcia</taxon>
        <taxon>Myxococcales</taxon>
        <taxon>Cystobacterineae</taxon>
        <taxon>Myxococcaceae</taxon>
        <taxon>Corallococcus</taxon>
    </lineage>
</organism>
<dbReference type="HOGENOM" id="CLU_095794_0_0_7"/>
<name>H8MJA0_CORCM</name>
<dbReference type="Proteomes" id="UP000007587">
    <property type="component" value="Chromosome"/>
</dbReference>
<accession>H8MJA0</accession>
<dbReference type="EMBL" id="CP003389">
    <property type="protein sequence ID" value="AFE05216.1"/>
    <property type="molecule type" value="Genomic_DNA"/>
</dbReference>
<dbReference type="InterPro" id="IPR000772">
    <property type="entry name" value="Ricin_B_lectin"/>
</dbReference>
<evidence type="ECO:0000259" key="1">
    <source>
        <dbReference type="SMART" id="SM00458"/>
    </source>
</evidence>
<dbReference type="SMART" id="SM00458">
    <property type="entry name" value="RICIN"/>
    <property type="match status" value="1"/>
</dbReference>
<keyword evidence="2" id="KW-0430">Lectin</keyword>
<dbReference type="AlphaFoldDB" id="H8MJA0"/>
<evidence type="ECO:0000313" key="2">
    <source>
        <dbReference type="EMBL" id="AFE05216.1"/>
    </source>
</evidence>